<dbReference type="PANTHER" id="PTHR30629">
    <property type="entry name" value="PROPHAGE INTEGRASE"/>
    <property type="match status" value="1"/>
</dbReference>
<feature type="domain" description="Integrase DNA-binding" evidence="3">
    <location>
        <begin position="19"/>
        <end position="83"/>
    </location>
</feature>
<evidence type="ECO:0000259" key="3">
    <source>
        <dbReference type="Pfam" id="PF13356"/>
    </source>
</evidence>
<dbReference type="OrthoDB" id="7388552at2"/>
<evidence type="ECO:0000313" key="4">
    <source>
        <dbReference type="EMBL" id="TFW10886.1"/>
    </source>
</evidence>
<comment type="caution">
    <text evidence="4">The sequence shown here is derived from an EMBL/GenBank/DDBJ whole genome shotgun (WGS) entry which is preliminary data.</text>
</comment>
<dbReference type="GO" id="GO:0015074">
    <property type="term" value="P:DNA integration"/>
    <property type="evidence" value="ECO:0007669"/>
    <property type="project" value="UniProtKB-KW"/>
</dbReference>
<dbReference type="Pfam" id="PF13356">
    <property type="entry name" value="Arm-DNA-bind_3"/>
    <property type="match status" value="1"/>
</dbReference>
<reference evidence="4 5" key="1">
    <citation type="submission" date="2019-03" db="EMBL/GenBank/DDBJ databases">
        <title>Draft genome of Brevundimonas sp. a heavy metal resistant soil bacteria.</title>
        <authorList>
            <person name="Soto J."/>
        </authorList>
    </citation>
    <scope>NUCLEOTIDE SEQUENCE [LARGE SCALE GENOMIC DNA]</scope>
    <source>
        <strain evidence="4 5">B-10</strain>
    </source>
</reference>
<accession>A0A4Y9RSX8</accession>
<evidence type="ECO:0000313" key="5">
    <source>
        <dbReference type="Proteomes" id="UP000298216"/>
    </source>
</evidence>
<dbReference type="PANTHER" id="PTHR30629:SF2">
    <property type="entry name" value="PROPHAGE INTEGRASE INTS-RELATED"/>
    <property type="match status" value="1"/>
</dbReference>
<dbReference type="RefSeq" id="WP_135195716.1">
    <property type="nucleotide sequence ID" value="NZ_SPVH01000007.1"/>
</dbReference>
<evidence type="ECO:0000256" key="2">
    <source>
        <dbReference type="ARBA" id="ARBA00022908"/>
    </source>
</evidence>
<sequence length="130" mass="14039">MSTTNRLTALAAKSLGIGFHNDGAGLYLRVSDRRKSWVYVYQWKGRRREMGLGGFSDTSLAEARTKSAAARALVKSGVDPLAKFDQQSSAPSFSAMAEEFIALKGGGCRMGGVPENVFFTRAEVEAVEGR</sequence>
<dbReference type="Gene3D" id="3.30.160.390">
    <property type="entry name" value="Integrase, DNA-binding domain"/>
    <property type="match status" value="1"/>
</dbReference>
<gene>
    <name evidence="4" type="ORF">EGY25_14365</name>
</gene>
<dbReference type="Proteomes" id="UP000298216">
    <property type="component" value="Unassembled WGS sequence"/>
</dbReference>
<dbReference type="EMBL" id="SPVH01000007">
    <property type="protein sequence ID" value="TFW10886.1"/>
    <property type="molecule type" value="Genomic_DNA"/>
</dbReference>
<dbReference type="InterPro" id="IPR025166">
    <property type="entry name" value="Integrase_DNA_bind_dom"/>
</dbReference>
<dbReference type="InterPro" id="IPR038488">
    <property type="entry name" value="Integrase_DNA-bd_sf"/>
</dbReference>
<evidence type="ECO:0000256" key="1">
    <source>
        <dbReference type="ARBA" id="ARBA00008857"/>
    </source>
</evidence>
<protein>
    <submittedName>
        <fullName evidence="4">DUF4102 domain-containing protein</fullName>
    </submittedName>
</protein>
<organism evidence="4 5">
    <name type="scientific">Brevundimonas intermedia</name>
    <dbReference type="NCBI Taxonomy" id="74315"/>
    <lineage>
        <taxon>Bacteria</taxon>
        <taxon>Pseudomonadati</taxon>
        <taxon>Pseudomonadota</taxon>
        <taxon>Alphaproteobacteria</taxon>
        <taxon>Caulobacterales</taxon>
        <taxon>Caulobacteraceae</taxon>
        <taxon>Brevundimonas</taxon>
    </lineage>
</organism>
<keyword evidence="5" id="KW-1185">Reference proteome</keyword>
<name>A0A4Y9RSX8_9CAUL</name>
<dbReference type="AlphaFoldDB" id="A0A4Y9RSX8"/>
<keyword evidence="2" id="KW-0229">DNA integration</keyword>
<comment type="similarity">
    <text evidence="1">Belongs to the 'phage' integrase family.</text>
</comment>
<dbReference type="InterPro" id="IPR050808">
    <property type="entry name" value="Phage_Integrase"/>
</dbReference>
<proteinExistence type="inferred from homology"/>